<evidence type="ECO:0000313" key="3">
    <source>
        <dbReference type="EMBL" id="UON93018.1"/>
    </source>
</evidence>
<feature type="domain" description="SGNH" evidence="1">
    <location>
        <begin position="93"/>
        <end position="315"/>
    </location>
</feature>
<dbReference type="InterPro" id="IPR043968">
    <property type="entry name" value="SGNH"/>
</dbReference>
<dbReference type="EMBL" id="JAJFZT010000006">
    <property type="protein sequence ID" value="MCC3272969.1"/>
    <property type="molecule type" value="Genomic_DNA"/>
</dbReference>
<name>A0A9X1SBJ9_9MICC</name>
<proteinExistence type="predicted"/>
<keyword evidence="4" id="KW-1185">Reference proteome</keyword>
<organism evidence="2 5">
    <name type="scientific">Arthrobacter zhangbolii</name>
    <dbReference type="NCBI Taxonomy" id="2886936"/>
    <lineage>
        <taxon>Bacteria</taxon>
        <taxon>Bacillati</taxon>
        <taxon>Actinomycetota</taxon>
        <taxon>Actinomycetes</taxon>
        <taxon>Micrococcales</taxon>
        <taxon>Micrococcaceae</taxon>
        <taxon>Arthrobacter</taxon>
    </lineage>
</organism>
<dbReference type="EMBL" id="CP094984">
    <property type="protein sequence ID" value="UON93018.1"/>
    <property type="molecule type" value="Genomic_DNA"/>
</dbReference>
<dbReference type="Gene3D" id="3.40.50.1110">
    <property type="entry name" value="SGNH hydrolase"/>
    <property type="match status" value="1"/>
</dbReference>
<sequence length="329" mass="33596">MTAALAALIVGGGMGIGGGPANDGPGTGTDPGAASVDTGYLPGKAEAGVAAAVRAALALDAFPELTPSLEELGTEAWVAAVNKSGCPQTGPETLDRCRGGSPGADRTVVVLGDSSAVSWLPGIEEAAKAAGWETVPLTLSQCPAAGVSVTHEGGQPYPECDEHREWAVQEINRMKPDLVVLSDSEDSLTRLVSGSSNEAAAQLTSGLVETIGRINDAAGAVVVLGPAPAGKDLRQCMAADARPEDCISKASVGWRNMQEVTGRAAAETGAEFVDVGPWFCGEDGRCPAFVASIAVRMDTTHMSTDYSRFLAPVLAERVLSNPPSGRGRQ</sequence>
<dbReference type="Pfam" id="PF19040">
    <property type="entry name" value="SGNH"/>
    <property type="match status" value="1"/>
</dbReference>
<dbReference type="AlphaFoldDB" id="A0A9X1SBJ9"/>
<reference evidence="2" key="1">
    <citation type="submission" date="2021-10" db="EMBL/GenBank/DDBJ databases">
        <title>Novel species in genus Arthrobacter.</title>
        <authorList>
            <person name="Liu Y."/>
        </authorList>
    </citation>
    <scope>NUCLEOTIDE SEQUENCE</scope>
    <source>
        <strain evidence="2">Zg-Y462</strain>
        <strain evidence="4">zg-Y462</strain>
    </source>
</reference>
<dbReference type="SUPFAM" id="SSF52266">
    <property type="entry name" value="SGNH hydrolase"/>
    <property type="match status" value="1"/>
</dbReference>
<evidence type="ECO:0000313" key="5">
    <source>
        <dbReference type="Proteomes" id="UP001155145"/>
    </source>
</evidence>
<dbReference type="Proteomes" id="UP000829758">
    <property type="component" value="Chromosome"/>
</dbReference>
<evidence type="ECO:0000259" key="1">
    <source>
        <dbReference type="Pfam" id="PF19040"/>
    </source>
</evidence>
<dbReference type="Proteomes" id="UP001155145">
    <property type="component" value="Unassembled WGS sequence"/>
</dbReference>
<protein>
    <recommendedName>
        <fullName evidence="1">SGNH domain-containing protein</fullName>
    </recommendedName>
</protein>
<evidence type="ECO:0000313" key="4">
    <source>
        <dbReference type="Proteomes" id="UP000829758"/>
    </source>
</evidence>
<dbReference type="RefSeq" id="WP_227928923.1">
    <property type="nucleotide sequence ID" value="NZ_CP094984.1"/>
</dbReference>
<evidence type="ECO:0000313" key="2">
    <source>
        <dbReference type="EMBL" id="MCC3272969.1"/>
    </source>
</evidence>
<dbReference type="InterPro" id="IPR036514">
    <property type="entry name" value="SGNH_hydro_sf"/>
</dbReference>
<accession>A0A9X1SBJ9</accession>
<gene>
    <name evidence="2" type="ORF">LJ755_09550</name>
    <name evidence="3" type="ORF">MUK71_05175</name>
</gene>